<name>A0ABC8TQW5_9AQUA</name>
<evidence type="ECO:0000313" key="2">
    <source>
        <dbReference type="Proteomes" id="UP001642360"/>
    </source>
</evidence>
<gene>
    <name evidence="1" type="ORF">ILEXP_LOCUS41153</name>
</gene>
<dbReference type="AlphaFoldDB" id="A0ABC8TQW5"/>
<keyword evidence="2" id="KW-1185">Reference proteome</keyword>
<sequence length="138" mass="15323">MGATVPPEASAVAAGTMCRGKHQALQKGEVHPHYIRSDKIDPCLRKNESDTAKVWGQLGVTLFPILKEEGWGNKLKSWDLIADRVCIPNLSMKGTLGLEPLVGTWNSLDVHHDKVNQWYTVARLTQWTKRRGPQLGIG</sequence>
<organism evidence="1 2">
    <name type="scientific">Ilex paraguariensis</name>
    <name type="common">yerba mate</name>
    <dbReference type="NCBI Taxonomy" id="185542"/>
    <lineage>
        <taxon>Eukaryota</taxon>
        <taxon>Viridiplantae</taxon>
        <taxon>Streptophyta</taxon>
        <taxon>Embryophyta</taxon>
        <taxon>Tracheophyta</taxon>
        <taxon>Spermatophyta</taxon>
        <taxon>Magnoliopsida</taxon>
        <taxon>eudicotyledons</taxon>
        <taxon>Gunneridae</taxon>
        <taxon>Pentapetalae</taxon>
        <taxon>asterids</taxon>
        <taxon>campanulids</taxon>
        <taxon>Aquifoliales</taxon>
        <taxon>Aquifoliaceae</taxon>
        <taxon>Ilex</taxon>
    </lineage>
</organism>
<accession>A0ABC8TQW5</accession>
<proteinExistence type="predicted"/>
<dbReference type="EMBL" id="CAUOFW020005791">
    <property type="protein sequence ID" value="CAK9171579.1"/>
    <property type="molecule type" value="Genomic_DNA"/>
</dbReference>
<evidence type="ECO:0000313" key="1">
    <source>
        <dbReference type="EMBL" id="CAK9171579.1"/>
    </source>
</evidence>
<comment type="caution">
    <text evidence="1">The sequence shown here is derived from an EMBL/GenBank/DDBJ whole genome shotgun (WGS) entry which is preliminary data.</text>
</comment>
<reference evidence="1 2" key="1">
    <citation type="submission" date="2024-02" db="EMBL/GenBank/DDBJ databases">
        <authorList>
            <person name="Vignale AGUSTIN F."/>
            <person name="Sosa J E."/>
            <person name="Modenutti C."/>
        </authorList>
    </citation>
    <scope>NUCLEOTIDE SEQUENCE [LARGE SCALE GENOMIC DNA]</scope>
</reference>
<protein>
    <submittedName>
        <fullName evidence="1">Uncharacterized protein</fullName>
    </submittedName>
</protein>
<dbReference type="Proteomes" id="UP001642360">
    <property type="component" value="Unassembled WGS sequence"/>
</dbReference>